<evidence type="ECO:0000313" key="3">
    <source>
        <dbReference type="Proteomes" id="UP000756132"/>
    </source>
</evidence>
<dbReference type="RefSeq" id="XP_047756984.1">
    <property type="nucleotide sequence ID" value="XM_047900278.1"/>
</dbReference>
<gene>
    <name evidence="2" type="ORF">CLAFUR5_01130</name>
</gene>
<feature type="compositionally biased region" description="Pro residues" evidence="1">
    <location>
        <begin position="621"/>
        <end position="633"/>
    </location>
</feature>
<dbReference type="OrthoDB" id="2922289at2759"/>
<dbReference type="PANTHER" id="PTHR40788:SF2">
    <property type="entry name" value="CLR5 DOMAIN-CONTAINING PROTEIN"/>
    <property type="match status" value="1"/>
</dbReference>
<sequence length="807" mass="93271">MLQIHARCRPANSAKADARDFSTSIFKDWTSLNALLKRFELVVQRRWMKKSSKQRLELLLKAWPRMSPTHRPDLSNFRDMQKQASREKTCRSEAYLWPHINLEDLQQRNFLLLFLNSRGRNLPETFRLADIKSAHLGNSWLPDLDLATEACLEGYCCEDHYLADSTGHEPHRMMFEKRHSPNGYGFVLDCRSVRLKSGQHKHLSRCQEGLLALEIQQETYRFLLASAKLILHDIEPSMFFLAPHRPEPSVPQLAKRNEWASLAGHTIQAPYCIPQRLDLQRLRGLAIARRSSAEDHVWMLREDPGFFMTTLREWIEHNGTCGCSTVCASSACWKREAGNMSTNAFVSFVLWDDIYRKLKAMPDIEIQMQRADEKHVRLAAKDEDMWMALMDILYNATMFSIDVLREGVPTSPRLRSRYYWRTFAEAQGRWELRTGAPWPVRRVDQLFYSIFTPSQRSLHGLNGLVQETQYMLETETEASHYFDGWITEHFSDLALLSELQHSVDALAPWFDKNKAARFTSQADQLVSRTRGLTAKLHGAIPLVCDELTIAWDHAYTASFDYPAEKAPTKANVDQMRSAERCLDKFWSQVQKRVSSMVKISLEKVLFNRMFESRQLYRTPPWQKPVQPPTPECTPPKTTVTADPPSATLQHTSAGSQESAEVTLTRGKQKIKTRGQPAAPDPRMIIADDAVVAQHRVKLPKEVHKVFCALLPSTVDVAQQRFEIGWEEMLFAFDHIGLEPEQLHGSAWIFRPRPREECKVELRRSIQFHEPKELRRGAKIPRPMVRLYGRRLKHAYGWTCAEDLFESE</sequence>
<feature type="region of interest" description="Disordered" evidence="1">
    <location>
        <begin position="619"/>
        <end position="680"/>
    </location>
</feature>
<name>A0A9Q8L850_PASFU</name>
<accession>A0A9Q8L850</accession>
<evidence type="ECO:0000313" key="2">
    <source>
        <dbReference type="EMBL" id="UJO12618.1"/>
    </source>
</evidence>
<proteinExistence type="predicted"/>
<dbReference type="PANTHER" id="PTHR40788">
    <property type="entry name" value="CLR5 DOMAIN-CONTAINING PROTEIN-RELATED"/>
    <property type="match status" value="1"/>
</dbReference>
<feature type="compositionally biased region" description="Polar residues" evidence="1">
    <location>
        <begin position="646"/>
        <end position="661"/>
    </location>
</feature>
<dbReference type="AlphaFoldDB" id="A0A9Q8L850"/>
<dbReference type="GeneID" id="71981008"/>
<protein>
    <submittedName>
        <fullName evidence="2">Uncharacterized protein</fullName>
    </submittedName>
</protein>
<evidence type="ECO:0000256" key="1">
    <source>
        <dbReference type="SAM" id="MobiDB-lite"/>
    </source>
</evidence>
<dbReference type="Proteomes" id="UP000756132">
    <property type="component" value="Chromosome 1"/>
</dbReference>
<dbReference type="KEGG" id="ffu:CLAFUR5_01130"/>
<keyword evidence="3" id="KW-1185">Reference proteome</keyword>
<reference evidence="2" key="1">
    <citation type="submission" date="2021-12" db="EMBL/GenBank/DDBJ databases">
        <authorList>
            <person name="Zaccaron A."/>
            <person name="Stergiopoulos I."/>
        </authorList>
    </citation>
    <scope>NUCLEOTIDE SEQUENCE</scope>
    <source>
        <strain evidence="2">Race5_Kim</strain>
    </source>
</reference>
<organism evidence="2 3">
    <name type="scientific">Passalora fulva</name>
    <name type="common">Tomato leaf mold</name>
    <name type="synonym">Cladosporium fulvum</name>
    <dbReference type="NCBI Taxonomy" id="5499"/>
    <lineage>
        <taxon>Eukaryota</taxon>
        <taxon>Fungi</taxon>
        <taxon>Dikarya</taxon>
        <taxon>Ascomycota</taxon>
        <taxon>Pezizomycotina</taxon>
        <taxon>Dothideomycetes</taxon>
        <taxon>Dothideomycetidae</taxon>
        <taxon>Mycosphaerellales</taxon>
        <taxon>Mycosphaerellaceae</taxon>
        <taxon>Fulvia</taxon>
    </lineage>
</organism>
<dbReference type="EMBL" id="CP090163">
    <property type="protein sequence ID" value="UJO12618.1"/>
    <property type="molecule type" value="Genomic_DNA"/>
</dbReference>
<reference evidence="2" key="2">
    <citation type="journal article" date="2022" name="Microb. Genom.">
        <title>A chromosome-scale genome assembly of the tomato pathogen Cladosporium fulvum reveals a compartmentalized genome architecture and the presence of a dispensable chromosome.</title>
        <authorList>
            <person name="Zaccaron A.Z."/>
            <person name="Chen L.H."/>
            <person name="Samaras A."/>
            <person name="Stergiopoulos I."/>
        </authorList>
    </citation>
    <scope>NUCLEOTIDE SEQUENCE</scope>
    <source>
        <strain evidence="2">Race5_Kim</strain>
    </source>
</reference>